<evidence type="ECO:0000256" key="2">
    <source>
        <dbReference type="ARBA" id="ARBA00023125"/>
    </source>
</evidence>
<keyword evidence="2" id="KW-0238">DNA-binding</keyword>
<evidence type="ECO:0000313" key="5">
    <source>
        <dbReference type="EMBL" id="SMC52830.1"/>
    </source>
</evidence>
<dbReference type="PANTHER" id="PTHR33204">
    <property type="entry name" value="TRANSCRIPTIONAL REGULATOR, MARR FAMILY"/>
    <property type="match status" value="1"/>
</dbReference>
<dbReference type="GO" id="GO:0003677">
    <property type="term" value="F:DNA binding"/>
    <property type="evidence" value="ECO:0007669"/>
    <property type="project" value="UniProtKB-KW"/>
</dbReference>
<keyword evidence="3" id="KW-0804">Transcription</keyword>
<gene>
    <name evidence="5" type="ORF">SAMN05661093_00383</name>
</gene>
<evidence type="ECO:0000259" key="4">
    <source>
        <dbReference type="PROSITE" id="PS51118"/>
    </source>
</evidence>
<dbReference type="InterPro" id="IPR002577">
    <property type="entry name" value="HTH_HxlR"/>
</dbReference>
<dbReference type="Proteomes" id="UP000192674">
    <property type="component" value="Unassembled WGS sequence"/>
</dbReference>
<name>A0A1W1ZWN1_KIBAR</name>
<protein>
    <submittedName>
        <fullName evidence="5">Transcriptional regulator, HxlR family</fullName>
    </submittedName>
</protein>
<dbReference type="OrthoDB" id="5181972at2"/>
<keyword evidence="6" id="KW-1185">Reference proteome</keyword>
<dbReference type="AlphaFoldDB" id="A0A1W1ZWN1"/>
<organism evidence="5 6">
    <name type="scientific">Kibdelosporangium aridum</name>
    <dbReference type="NCBI Taxonomy" id="2030"/>
    <lineage>
        <taxon>Bacteria</taxon>
        <taxon>Bacillati</taxon>
        <taxon>Actinomycetota</taxon>
        <taxon>Actinomycetes</taxon>
        <taxon>Pseudonocardiales</taxon>
        <taxon>Pseudonocardiaceae</taxon>
        <taxon>Kibdelosporangium</taxon>
    </lineage>
</organism>
<dbReference type="SUPFAM" id="SSF46785">
    <property type="entry name" value="Winged helix' DNA-binding domain"/>
    <property type="match status" value="1"/>
</dbReference>
<dbReference type="InterPro" id="IPR036390">
    <property type="entry name" value="WH_DNA-bd_sf"/>
</dbReference>
<proteinExistence type="predicted"/>
<evidence type="ECO:0000256" key="3">
    <source>
        <dbReference type="ARBA" id="ARBA00023163"/>
    </source>
</evidence>
<dbReference type="PANTHER" id="PTHR33204:SF17">
    <property type="entry name" value="TRANSCRIPTIONAL REGULATORY PROTEIN"/>
    <property type="match status" value="1"/>
</dbReference>
<dbReference type="Pfam" id="PF01638">
    <property type="entry name" value="HxlR"/>
    <property type="match status" value="1"/>
</dbReference>
<keyword evidence="1" id="KW-0805">Transcription regulation</keyword>
<feature type="domain" description="HTH hxlR-type" evidence="4">
    <location>
        <begin position="11"/>
        <end position="108"/>
    </location>
</feature>
<evidence type="ECO:0000313" key="6">
    <source>
        <dbReference type="Proteomes" id="UP000192674"/>
    </source>
</evidence>
<dbReference type="EMBL" id="FWXV01000001">
    <property type="protein sequence ID" value="SMC52830.1"/>
    <property type="molecule type" value="Genomic_DNA"/>
</dbReference>
<dbReference type="RefSeq" id="WP_084424302.1">
    <property type="nucleotide sequence ID" value="NZ_FWXV01000001.1"/>
</dbReference>
<accession>A0A1W1ZWN1</accession>
<reference evidence="5 6" key="1">
    <citation type="submission" date="2017-04" db="EMBL/GenBank/DDBJ databases">
        <authorList>
            <person name="Afonso C.L."/>
            <person name="Miller P.J."/>
            <person name="Scott M.A."/>
            <person name="Spackman E."/>
            <person name="Goraichik I."/>
            <person name="Dimitrov K.M."/>
            <person name="Suarez D.L."/>
            <person name="Swayne D.E."/>
        </authorList>
    </citation>
    <scope>NUCLEOTIDE SEQUENCE [LARGE SCALE GENOMIC DNA]</scope>
    <source>
        <strain evidence="5 6">DSM 43828</strain>
    </source>
</reference>
<dbReference type="InterPro" id="IPR036388">
    <property type="entry name" value="WH-like_DNA-bd_sf"/>
</dbReference>
<sequence length="159" mass="18020">MRHKSFAAMECPTARTLDQVGEWWSLLVIRDALHGLTRFDEFQQSMGISPNSLTRRLKELCDNGLLERRAYQDNPPRYEYRLTERGRDLQPVVEAIAAWGRKHVTSGKGAVRLVDTETGELADPVLVDRKSGKEVDLENFHYTATKTAHSTKQARLPGA</sequence>
<dbReference type="PROSITE" id="PS51118">
    <property type="entry name" value="HTH_HXLR"/>
    <property type="match status" value="1"/>
</dbReference>
<evidence type="ECO:0000256" key="1">
    <source>
        <dbReference type="ARBA" id="ARBA00023015"/>
    </source>
</evidence>
<dbReference type="Gene3D" id="1.10.10.10">
    <property type="entry name" value="Winged helix-like DNA-binding domain superfamily/Winged helix DNA-binding domain"/>
    <property type="match status" value="1"/>
</dbReference>